<gene>
    <name evidence="2" type="primary">ATP8</name>
</gene>
<dbReference type="AlphaFoldDB" id="A0A3S9LPG7"/>
<evidence type="ECO:0000256" key="1">
    <source>
        <dbReference type="SAM" id="Phobius"/>
    </source>
</evidence>
<keyword evidence="1" id="KW-0812">Transmembrane</keyword>
<accession>A0A3S9LPG7</accession>
<geneLocation type="mitochondrion" evidence="2"/>
<proteinExistence type="predicted"/>
<feature type="transmembrane region" description="Helical" evidence="1">
    <location>
        <begin position="6"/>
        <end position="29"/>
    </location>
</feature>
<sequence length="52" mass="5983">MPHMAPILWTLIFFFSFMSLITLSALLYFGMSPFVPKSSGDSLPLLAKNWMW</sequence>
<dbReference type="EMBL" id="MH791047">
    <property type="protein sequence ID" value="AZQ21942.1"/>
    <property type="molecule type" value="Genomic_DNA"/>
</dbReference>
<organism evidence="2">
    <name type="scientific">Arcoscalpellum epeeum</name>
    <dbReference type="NCBI Taxonomy" id="2498141"/>
    <lineage>
        <taxon>Eukaryota</taxon>
        <taxon>Metazoa</taxon>
        <taxon>Ecdysozoa</taxon>
        <taxon>Arthropoda</taxon>
        <taxon>Crustacea</taxon>
        <taxon>Multicrustacea</taxon>
        <taxon>Cirripedia</taxon>
        <taxon>Thoracica</taxon>
        <taxon>Thoracicalcarea</taxon>
        <taxon>Scalpellomorpha</taxon>
        <taxon>Scalpelloidea</taxon>
        <taxon>Scalpellidae</taxon>
        <taxon>Arcoscalpellum</taxon>
    </lineage>
</organism>
<evidence type="ECO:0000313" key="2">
    <source>
        <dbReference type="EMBL" id="AZQ21942.1"/>
    </source>
</evidence>
<protein>
    <submittedName>
        <fullName evidence="2">ATP synthase F0 subunit 8</fullName>
    </submittedName>
</protein>
<name>A0A3S9LPG7_9CRUS</name>
<keyword evidence="2" id="KW-0496">Mitochondrion</keyword>
<keyword evidence="1" id="KW-1133">Transmembrane helix</keyword>
<reference evidence="2" key="1">
    <citation type="journal article" date="2018" name="Mitochondrial DNA Part B Resour">
        <title>First report on the complete mitochondrial genome of the deep-water scalpellid barnacle Arcoscalpellum epeeum (Cirripedia, Thoracica, Scalpellidae).</title>
        <authorList>
            <person name="Kim S.-J."/>
            <person name="Kang H.M."/>
            <person name="Corbari L."/>
            <person name="Chan B.K.K."/>
        </authorList>
    </citation>
    <scope>NUCLEOTIDE SEQUENCE</scope>
</reference>
<keyword evidence="1" id="KW-0472">Membrane</keyword>